<name>A0A4R4DPV3_9PROT</name>
<protein>
    <submittedName>
        <fullName evidence="2">Post-segregation antitoxin CcdA</fullName>
    </submittedName>
</protein>
<organism evidence="2 3">
    <name type="scientific">Roseicella aquatilis</name>
    <dbReference type="NCBI Taxonomy" id="2527868"/>
    <lineage>
        <taxon>Bacteria</taxon>
        <taxon>Pseudomonadati</taxon>
        <taxon>Pseudomonadota</taxon>
        <taxon>Alphaproteobacteria</taxon>
        <taxon>Acetobacterales</taxon>
        <taxon>Roseomonadaceae</taxon>
        <taxon>Roseicella</taxon>
    </lineage>
</organism>
<keyword evidence="3" id="KW-1185">Reference proteome</keyword>
<evidence type="ECO:0000256" key="1">
    <source>
        <dbReference type="ARBA" id="ARBA00022649"/>
    </source>
</evidence>
<dbReference type="RefSeq" id="WP_132288767.1">
    <property type="nucleotide sequence ID" value="NZ_SKBM01000009.1"/>
</dbReference>
<dbReference type="Proteomes" id="UP000295023">
    <property type="component" value="Unassembled WGS sequence"/>
</dbReference>
<keyword evidence="1" id="KW-1277">Toxin-antitoxin system</keyword>
<dbReference type="InterPro" id="IPR009956">
    <property type="entry name" value="Post-segregation_anti-tox_CcdA"/>
</dbReference>
<accession>A0A4R4DPV3</accession>
<dbReference type="OrthoDB" id="7191115at2"/>
<sequence length="76" mass="8521">MSATTRRPTNVSLPEALVAEAKALDVNLSRACEEGLAAAVRTERQRRWKAENRAAMESWADPLDRYGLPLARHRAF</sequence>
<comment type="caution">
    <text evidence="2">The sequence shown here is derived from an EMBL/GenBank/DDBJ whole genome shotgun (WGS) entry which is preliminary data.</text>
</comment>
<proteinExistence type="predicted"/>
<dbReference type="EMBL" id="SKBM01000009">
    <property type="protein sequence ID" value="TCZ63005.1"/>
    <property type="molecule type" value="Genomic_DNA"/>
</dbReference>
<dbReference type="Pfam" id="PF07362">
    <property type="entry name" value="CcdA"/>
    <property type="match status" value="1"/>
</dbReference>
<evidence type="ECO:0000313" key="2">
    <source>
        <dbReference type="EMBL" id="TCZ63005.1"/>
    </source>
</evidence>
<gene>
    <name evidence="2" type="ORF">EXY23_11560</name>
</gene>
<reference evidence="2 3" key="1">
    <citation type="submission" date="2019-03" db="EMBL/GenBank/DDBJ databases">
        <title>Paracraurococcus aquatilis NE82 genome sequence.</title>
        <authorList>
            <person name="Zhao Y."/>
            <person name="Du Z."/>
        </authorList>
    </citation>
    <scope>NUCLEOTIDE SEQUENCE [LARGE SCALE GENOMIC DNA]</scope>
    <source>
        <strain evidence="2 3">NE82</strain>
    </source>
</reference>
<evidence type="ECO:0000313" key="3">
    <source>
        <dbReference type="Proteomes" id="UP000295023"/>
    </source>
</evidence>
<dbReference type="AlphaFoldDB" id="A0A4R4DPV3"/>